<organism evidence="1 2">
    <name type="scientific">Methylobacterium crusticola</name>
    <dbReference type="NCBI Taxonomy" id="1697972"/>
    <lineage>
        <taxon>Bacteria</taxon>
        <taxon>Pseudomonadati</taxon>
        <taxon>Pseudomonadota</taxon>
        <taxon>Alphaproteobacteria</taxon>
        <taxon>Hyphomicrobiales</taxon>
        <taxon>Methylobacteriaceae</taxon>
        <taxon>Methylobacterium</taxon>
    </lineage>
</organism>
<evidence type="ECO:0000313" key="1">
    <source>
        <dbReference type="EMBL" id="GJD52413.1"/>
    </source>
</evidence>
<sequence length="446" mass="46041">MPDDATPHLGLPLLAAAQAQKHVTHNEALGLLDALVQLAVLDRDLASPPAGPQEGDRYIVGPNPGGAWSGWAGRVARFEDGAWLSAVPRPGWSAYLRDEGELVVFTGQAWLPWRATIAALQDLARLGLGTAADAQNPFSARLNGALWTARTAAEGGTGDLRTSFNKEEPGRVLSLLFQSGYAGRAELGLIGDDDLCLKVSADGAAWHEALRVDRATGGLDLVASETTLPAAAAVDLGAARGLKVALTGTGTVTSFGSAPHRLRLMRFTGALTLTPGPALLLPGGAALVTASGDTALATSDGSGTWRVHHYQRASGLALRPAPVLIAGNSGTPVLAGQTRFLSPGLNGTAPSVVYCAYPVAGTFSELSVVTADAPGAGESWTFTLMKLFSPTALSCTLSGTEFNEAQDLANAAAFRSNERWCIRVSASAGARTTGPILFALKFTPAS</sequence>
<comment type="caution">
    <text evidence="1">The sequence shown here is derived from an EMBL/GenBank/DDBJ whole genome shotgun (WGS) entry which is preliminary data.</text>
</comment>
<accession>A0ABQ4R4A4</accession>
<keyword evidence="2" id="KW-1185">Reference proteome</keyword>
<gene>
    <name evidence="1" type="ORF">OPKNFCMD_5178</name>
</gene>
<dbReference type="EMBL" id="BPQH01000019">
    <property type="protein sequence ID" value="GJD52413.1"/>
    <property type="molecule type" value="Genomic_DNA"/>
</dbReference>
<reference evidence="1" key="1">
    <citation type="journal article" date="2021" name="Front. Microbiol.">
        <title>Comprehensive Comparative Genomics and Phenotyping of Methylobacterium Species.</title>
        <authorList>
            <person name="Alessa O."/>
            <person name="Ogura Y."/>
            <person name="Fujitani Y."/>
            <person name="Takami H."/>
            <person name="Hayashi T."/>
            <person name="Sahin N."/>
            <person name="Tani A."/>
        </authorList>
    </citation>
    <scope>NUCLEOTIDE SEQUENCE</scope>
    <source>
        <strain evidence="1">KCTC 52305</strain>
    </source>
</reference>
<dbReference type="InterPro" id="IPR021251">
    <property type="entry name" value="DUF2793"/>
</dbReference>
<proteinExistence type="predicted"/>
<name>A0ABQ4R4A4_9HYPH</name>
<reference evidence="1" key="2">
    <citation type="submission" date="2021-08" db="EMBL/GenBank/DDBJ databases">
        <authorList>
            <person name="Tani A."/>
            <person name="Ola A."/>
            <person name="Ogura Y."/>
            <person name="Katsura K."/>
            <person name="Hayashi T."/>
        </authorList>
    </citation>
    <scope>NUCLEOTIDE SEQUENCE</scope>
    <source>
        <strain evidence="1">KCTC 52305</strain>
    </source>
</reference>
<evidence type="ECO:0008006" key="3">
    <source>
        <dbReference type="Google" id="ProtNLM"/>
    </source>
</evidence>
<dbReference type="Pfam" id="PF10983">
    <property type="entry name" value="DUF2793"/>
    <property type="match status" value="1"/>
</dbReference>
<evidence type="ECO:0000313" key="2">
    <source>
        <dbReference type="Proteomes" id="UP001055167"/>
    </source>
</evidence>
<dbReference type="Proteomes" id="UP001055167">
    <property type="component" value="Unassembled WGS sequence"/>
</dbReference>
<protein>
    <recommendedName>
        <fullName evidence="3">DUF2793 domain-containing protein</fullName>
    </recommendedName>
</protein>